<organism evidence="1 2">
    <name type="scientific">Rhizobium chutanense</name>
    <dbReference type="NCBI Taxonomy" id="2035448"/>
    <lineage>
        <taxon>Bacteria</taxon>
        <taxon>Pseudomonadati</taxon>
        <taxon>Pseudomonadota</taxon>
        <taxon>Alphaproteobacteria</taxon>
        <taxon>Hyphomicrobiales</taxon>
        <taxon>Rhizobiaceae</taxon>
        <taxon>Rhizobium/Agrobacterium group</taxon>
        <taxon>Rhizobium</taxon>
    </lineage>
</organism>
<accession>A0A3S0QA25</accession>
<sequence length="92" mass="9862">MAGRNGFPKQRPFSCCATAARERWSNLLPISTLVGEMPGRAEGGVTRHDDAGLSRPSPTPCCISRSRDYLSCEAPLSPAAKRNNVSKPCAET</sequence>
<name>A0A3S0QA25_9HYPH</name>
<reference evidence="1 2" key="1">
    <citation type="submission" date="2018-11" db="EMBL/GenBank/DDBJ databases">
        <title>Rhizobium chutanense sp. nov., isolated from root nodules of Phaseolus vulgaris in China.</title>
        <authorList>
            <person name="Huo Y."/>
        </authorList>
    </citation>
    <scope>NUCLEOTIDE SEQUENCE [LARGE SCALE GENOMIC DNA]</scope>
    <source>
        <strain evidence="1 2">C16</strain>
    </source>
</reference>
<comment type="caution">
    <text evidence="1">The sequence shown here is derived from an EMBL/GenBank/DDBJ whole genome shotgun (WGS) entry which is preliminary data.</text>
</comment>
<dbReference type="AlphaFoldDB" id="A0A3S0QA25"/>
<evidence type="ECO:0008006" key="3">
    <source>
        <dbReference type="Google" id="ProtNLM"/>
    </source>
</evidence>
<evidence type="ECO:0000313" key="2">
    <source>
        <dbReference type="Proteomes" id="UP000278081"/>
    </source>
</evidence>
<proteinExistence type="predicted"/>
<gene>
    <name evidence="1" type="ORF">EFR84_25395</name>
</gene>
<dbReference type="EMBL" id="RJTJ01000027">
    <property type="protein sequence ID" value="RUM00203.1"/>
    <property type="molecule type" value="Genomic_DNA"/>
</dbReference>
<evidence type="ECO:0000313" key="1">
    <source>
        <dbReference type="EMBL" id="RUM00203.1"/>
    </source>
</evidence>
<protein>
    <recommendedName>
        <fullName evidence="3">Propionyl-coenzyme A carboxylase alpha polypeptide</fullName>
    </recommendedName>
</protein>
<dbReference type="Proteomes" id="UP000278081">
    <property type="component" value="Unassembled WGS sequence"/>
</dbReference>